<evidence type="ECO:0000256" key="1">
    <source>
        <dbReference type="SAM" id="Phobius"/>
    </source>
</evidence>
<name>A0A0E9PA42_ANGAN</name>
<reference evidence="2" key="1">
    <citation type="submission" date="2014-11" db="EMBL/GenBank/DDBJ databases">
        <authorList>
            <person name="Amaro Gonzalez C."/>
        </authorList>
    </citation>
    <scope>NUCLEOTIDE SEQUENCE</scope>
</reference>
<accession>A0A0E9PA42</accession>
<evidence type="ECO:0000313" key="2">
    <source>
        <dbReference type="EMBL" id="JAH01531.1"/>
    </source>
</evidence>
<feature type="transmembrane region" description="Helical" evidence="1">
    <location>
        <begin position="6"/>
        <end position="27"/>
    </location>
</feature>
<organism evidence="2">
    <name type="scientific">Anguilla anguilla</name>
    <name type="common">European freshwater eel</name>
    <name type="synonym">Muraena anguilla</name>
    <dbReference type="NCBI Taxonomy" id="7936"/>
    <lineage>
        <taxon>Eukaryota</taxon>
        <taxon>Metazoa</taxon>
        <taxon>Chordata</taxon>
        <taxon>Craniata</taxon>
        <taxon>Vertebrata</taxon>
        <taxon>Euteleostomi</taxon>
        <taxon>Actinopterygii</taxon>
        <taxon>Neopterygii</taxon>
        <taxon>Teleostei</taxon>
        <taxon>Anguilliformes</taxon>
        <taxon>Anguillidae</taxon>
        <taxon>Anguilla</taxon>
    </lineage>
</organism>
<dbReference type="AlphaFoldDB" id="A0A0E9PA42"/>
<keyword evidence="1" id="KW-0472">Membrane</keyword>
<sequence>MDAFGTLAGNIFLCAFLLVGTILTGFIKSDLRRQKANKSAEECELEDGLERDTSSPVILMETKL</sequence>
<keyword evidence="1" id="KW-1133">Transmembrane helix</keyword>
<proteinExistence type="predicted"/>
<dbReference type="EMBL" id="GBXM01107046">
    <property type="protein sequence ID" value="JAH01531.1"/>
    <property type="molecule type" value="Transcribed_RNA"/>
</dbReference>
<keyword evidence="1" id="KW-0812">Transmembrane</keyword>
<protein>
    <submittedName>
        <fullName evidence="2">Uncharacterized protein</fullName>
    </submittedName>
</protein>
<reference evidence="2" key="2">
    <citation type="journal article" date="2015" name="Fish Shellfish Immunol.">
        <title>Early steps in the European eel (Anguilla anguilla)-Vibrio vulnificus interaction in the gills: Role of the RtxA13 toxin.</title>
        <authorList>
            <person name="Callol A."/>
            <person name="Pajuelo D."/>
            <person name="Ebbesson L."/>
            <person name="Teles M."/>
            <person name="MacKenzie S."/>
            <person name="Amaro C."/>
        </authorList>
    </citation>
    <scope>NUCLEOTIDE SEQUENCE</scope>
</reference>